<dbReference type="PANTHER" id="PTHR24074">
    <property type="entry name" value="CO-CHAPERONE PROTEIN DJLA"/>
    <property type="match status" value="1"/>
</dbReference>
<dbReference type="PROSITE" id="PS00636">
    <property type="entry name" value="DNAJ_1"/>
    <property type="match status" value="1"/>
</dbReference>
<dbReference type="SMART" id="SM00271">
    <property type="entry name" value="DnaJ"/>
    <property type="match status" value="1"/>
</dbReference>
<feature type="region of interest" description="Disordered" evidence="1">
    <location>
        <begin position="603"/>
        <end position="772"/>
    </location>
</feature>
<gene>
    <name evidence="3" type="ORF">QBC46DRAFT_435418</name>
</gene>
<feature type="compositionally biased region" description="Polar residues" evidence="1">
    <location>
        <begin position="456"/>
        <end position="465"/>
    </location>
</feature>
<feature type="domain" description="J" evidence="2">
    <location>
        <begin position="9"/>
        <end position="75"/>
    </location>
</feature>
<dbReference type="EMBL" id="MU853800">
    <property type="protein sequence ID" value="KAK3940121.1"/>
    <property type="molecule type" value="Genomic_DNA"/>
</dbReference>
<dbReference type="InterPro" id="IPR018253">
    <property type="entry name" value="DnaJ_domain_CS"/>
</dbReference>
<dbReference type="CDD" id="cd06257">
    <property type="entry name" value="DnaJ"/>
    <property type="match status" value="1"/>
</dbReference>
<keyword evidence="4" id="KW-1185">Reference proteome</keyword>
<dbReference type="InterPro" id="IPR036869">
    <property type="entry name" value="J_dom_sf"/>
</dbReference>
<dbReference type="PRINTS" id="PR00625">
    <property type="entry name" value="JDOMAIN"/>
</dbReference>
<dbReference type="AlphaFoldDB" id="A0AAN6N7N7"/>
<feature type="compositionally biased region" description="Basic and acidic residues" evidence="1">
    <location>
        <begin position="758"/>
        <end position="769"/>
    </location>
</feature>
<dbReference type="Pfam" id="PF00226">
    <property type="entry name" value="DnaJ"/>
    <property type="match status" value="1"/>
</dbReference>
<dbReference type="PROSITE" id="PS50076">
    <property type="entry name" value="DNAJ_2"/>
    <property type="match status" value="1"/>
</dbReference>
<feature type="compositionally biased region" description="Polar residues" evidence="1">
    <location>
        <begin position="556"/>
        <end position="568"/>
    </location>
</feature>
<protein>
    <submittedName>
        <fullName evidence="3">DnaJ-related protein rsp1</fullName>
    </submittedName>
</protein>
<dbReference type="SUPFAM" id="SSF46565">
    <property type="entry name" value="Chaperone J-domain"/>
    <property type="match status" value="1"/>
</dbReference>
<feature type="region of interest" description="Disordered" evidence="1">
    <location>
        <begin position="499"/>
        <end position="568"/>
    </location>
</feature>
<feature type="compositionally biased region" description="Low complexity" evidence="1">
    <location>
        <begin position="739"/>
        <end position="751"/>
    </location>
</feature>
<dbReference type="Proteomes" id="UP001303473">
    <property type="component" value="Unassembled WGS sequence"/>
</dbReference>
<evidence type="ECO:0000313" key="3">
    <source>
        <dbReference type="EMBL" id="KAK3940121.1"/>
    </source>
</evidence>
<evidence type="ECO:0000259" key="2">
    <source>
        <dbReference type="PROSITE" id="PS50076"/>
    </source>
</evidence>
<organism evidence="3 4">
    <name type="scientific">Diplogelasinospora grovesii</name>
    <dbReference type="NCBI Taxonomy" id="303347"/>
    <lineage>
        <taxon>Eukaryota</taxon>
        <taxon>Fungi</taxon>
        <taxon>Dikarya</taxon>
        <taxon>Ascomycota</taxon>
        <taxon>Pezizomycotina</taxon>
        <taxon>Sordariomycetes</taxon>
        <taxon>Sordariomycetidae</taxon>
        <taxon>Sordariales</taxon>
        <taxon>Diplogelasinosporaceae</taxon>
        <taxon>Diplogelasinospora</taxon>
    </lineage>
</organism>
<proteinExistence type="predicted"/>
<dbReference type="InterPro" id="IPR050817">
    <property type="entry name" value="DjlA_DnaK_co-chaperone"/>
</dbReference>
<feature type="compositionally biased region" description="Acidic residues" evidence="1">
    <location>
        <begin position="540"/>
        <end position="552"/>
    </location>
</feature>
<feature type="region of interest" description="Disordered" evidence="1">
    <location>
        <begin position="76"/>
        <end position="228"/>
    </location>
</feature>
<feature type="compositionally biased region" description="Basic and acidic residues" evidence="1">
    <location>
        <begin position="296"/>
        <end position="306"/>
    </location>
</feature>
<dbReference type="InterPro" id="IPR001623">
    <property type="entry name" value="DnaJ_domain"/>
</dbReference>
<feature type="compositionally biased region" description="Low complexity" evidence="1">
    <location>
        <begin position="509"/>
        <end position="518"/>
    </location>
</feature>
<accession>A0AAN6N7N7</accession>
<evidence type="ECO:0000256" key="1">
    <source>
        <dbReference type="SAM" id="MobiDB-lite"/>
    </source>
</evidence>
<feature type="region of interest" description="Disordered" evidence="1">
    <location>
        <begin position="264"/>
        <end position="418"/>
    </location>
</feature>
<dbReference type="Gene3D" id="1.10.287.110">
    <property type="entry name" value="DnaJ domain"/>
    <property type="match status" value="1"/>
</dbReference>
<feature type="compositionally biased region" description="Pro residues" evidence="1">
    <location>
        <begin position="105"/>
        <end position="116"/>
    </location>
</feature>
<feature type="compositionally biased region" description="Low complexity" evidence="1">
    <location>
        <begin position="334"/>
        <end position="375"/>
    </location>
</feature>
<feature type="compositionally biased region" description="Polar residues" evidence="1">
    <location>
        <begin position="80"/>
        <end position="99"/>
    </location>
</feature>
<comment type="caution">
    <text evidence="3">The sequence shown here is derived from an EMBL/GenBank/DDBJ whole genome shotgun (WGS) entry which is preliminary data.</text>
</comment>
<name>A0AAN6N7N7_9PEZI</name>
<feature type="compositionally biased region" description="Pro residues" evidence="1">
    <location>
        <begin position="168"/>
        <end position="188"/>
    </location>
</feature>
<evidence type="ECO:0000313" key="4">
    <source>
        <dbReference type="Proteomes" id="UP001303473"/>
    </source>
</evidence>
<feature type="compositionally biased region" description="Polar residues" evidence="1">
    <location>
        <begin position="133"/>
        <end position="147"/>
    </location>
</feature>
<feature type="compositionally biased region" description="Polar residues" evidence="1">
    <location>
        <begin position="528"/>
        <end position="538"/>
    </location>
</feature>
<reference evidence="4" key="1">
    <citation type="journal article" date="2023" name="Mol. Phylogenet. Evol.">
        <title>Genome-scale phylogeny and comparative genomics of the fungal order Sordariales.</title>
        <authorList>
            <person name="Hensen N."/>
            <person name="Bonometti L."/>
            <person name="Westerberg I."/>
            <person name="Brannstrom I.O."/>
            <person name="Guillou S."/>
            <person name="Cros-Aarteil S."/>
            <person name="Calhoun S."/>
            <person name="Haridas S."/>
            <person name="Kuo A."/>
            <person name="Mondo S."/>
            <person name="Pangilinan J."/>
            <person name="Riley R."/>
            <person name="LaButti K."/>
            <person name="Andreopoulos B."/>
            <person name="Lipzen A."/>
            <person name="Chen C."/>
            <person name="Yan M."/>
            <person name="Daum C."/>
            <person name="Ng V."/>
            <person name="Clum A."/>
            <person name="Steindorff A."/>
            <person name="Ohm R.A."/>
            <person name="Martin F."/>
            <person name="Silar P."/>
            <person name="Natvig D.O."/>
            <person name="Lalanne C."/>
            <person name="Gautier V."/>
            <person name="Ament-Velasquez S.L."/>
            <person name="Kruys A."/>
            <person name="Hutchinson M.I."/>
            <person name="Powell A.J."/>
            <person name="Barry K."/>
            <person name="Miller A.N."/>
            <person name="Grigoriev I.V."/>
            <person name="Debuchy R."/>
            <person name="Gladieux P."/>
            <person name="Hiltunen Thoren M."/>
            <person name="Johannesson H."/>
        </authorList>
    </citation>
    <scope>NUCLEOTIDE SEQUENCE [LARGE SCALE GENOMIC DNA]</scope>
    <source>
        <strain evidence="4">CBS 340.73</strain>
    </source>
</reference>
<sequence>MVKLDYERDYYRDLELPASADVAEVKKQFKKLALKWHPDRNPGQEDQARDKFVIIQAAHEILTDATLKAKYDAYRKRTSSRYPTSSGVRGNPYSNVSQDVNDRFGPPPSRRPPMPTRPSATTGASRYSGWGVPTSNTRASARETSAAENMRAWERMRNPASGRASPTAPKPPPRPSKTTMDPPPPPSTPRTAAQARRAEASFGIPRRTGFAPASPVGDEPPVKNQHYSTTNIHTSMYDEVPPEAKKQQRPASAFVDPLSEQFKDTFLDNRQSTPYASKTGEKFNPFEGANVNRAKSVRESWRRYQDMSDDDAPPPPPQRQRSASVGEGENGFRKSQSSSNKNAANGGSSGSSSNFGFSSRPSVPYSPPESESAPPTATFGPGSSSSSVNSSAYATVNGGASSKAKDGPTVYDSPPLYTRNGYYFRSHLRYPAESRAQPLHSNSRAGDGISYGQGFGYQNQESVQVNDRPPPSGEQPSPTQNMNTFEKDMLAQLQHLLGKTRTSPPRPPVSSRVHPLSPKRNGNRVTKRTNTAPHNSFTVPDDDDDDDDDDDAFGPASQSQQARFMRNSTDNINTRFVADEKTNGTGFQFNAGGATTGAQDDAFARARQRSRTTPRGRQTPIKNGFTSSSESSINNPHPDEAEQKQGGVGFDPDEWTEKVANLSFVPPTAKPTTSPQRPFRTVKKPKPVRMTAGTAGMVDDEETSSEDKTRPGTSTDGEIPDGAKSPNAMDIDTPPPEPAQAATPATPTPQTNGGARTIRVEPSKPEWRAGDVNGLKSDAAKLGNGLKVPQMPQIPTINPNAAGSEDTDAFSRPMFSGIKNIEPFAPPKPTGLGSFGDLGSTLPFESKAAAKIPIEKEKKASHKPLDFPRAPAAPRPPTVFAIANLKPNAIAWTKYVREFDAYMIDWSIFNNKIVEHFLARRKVVEQERARKGSTWVTGPNFAEYLRWLEEDKVVRQKWMATCDAHELHVREFMKHCERMRQ</sequence>
<feature type="compositionally biased region" description="Polar residues" evidence="1">
    <location>
        <begin position="615"/>
        <end position="635"/>
    </location>
</feature>
<feature type="region of interest" description="Disordered" evidence="1">
    <location>
        <begin position="434"/>
        <end position="482"/>
    </location>
</feature>